<evidence type="ECO:0000313" key="4">
    <source>
        <dbReference type="Proteomes" id="UP000824007"/>
    </source>
</evidence>
<feature type="compositionally biased region" description="Basic and acidic residues" evidence="1">
    <location>
        <begin position="92"/>
        <end position="104"/>
    </location>
</feature>
<dbReference type="Proteomes" id="UP000824007">
    <property type="component" value="Unassembled WGS sequence"/>
</dbReference>
<proteinExistence type="predicted"/>
<feature type="compositionally biased region" description="Polar residues" evidence="1">
    <location>
        <begin position="105"/>
        <end position="117"/>
    </location>
</feature>
<evidence type="ECO:0000256" key="1">
    <source>
        <dbReference type="SAM" id="MobiDB-lite"/>
    </source>
</evidence>
<organism evidence="3 4">
    <name type="scientific">Candidatus Eisenbergiella pullistercoris</name>
    <dbReference type="NCBI Taxonomy" id="2838555"/>
    <lineage>
        <taxon>Bacteria</taxon>
        <taxon>Bacillati</taxon>
        <taxon>Bacillota</taxon>
        <taxon>Clostridia</taxon>
        <taxon>Lachnospirales</taxon>
        <taxon>Lachnospiraceae</taxon>
        <taxon>Eisenbergiella</taxon>
    </lineage>
</organism>
<evidence type="ECO:0000256" key="2">
    <source>
        <dbReference type="SAM" id="Phobius"/>
    </source>
</evidence>
<sequence length="329" mass="36533">MEIFFLILKTAGVILLFILGLILFLAALLLFVPVRYRAEGRLAEETGIGAYIRFSWLLSLITVRIEYADGLETAVRAVGIRLRLKRRRRRAARPDGARPEKEQSGQRGQAEASSGSNHIGRAEASSGSGRIGQAGASSDSGVSGQPEASSDSGRIGQAEDSGGGSRGRLAACRERLRSLADGCVRMLQDIRLLQKRLLDNAERIRENAVYYRNLLTEEESRRTVSMIWLHLKKLLSHTKPKELSVNLTVGAEDPAVTGRVLAVNGMLYPWLGEAVSIRPDFEKACLYGDFYVKGRIRACTALYHILRVILDKRTWTLIRRLKKEELTNG</sequence>
<keyword evidence="2" id="KW-0472">Membrane</keyword>
<accession>A0A9D1YP67</accession>
<dbReference type="EMBL" id="DXDD01000074">
    <property type="protein sequence ID" value="HIY60177.1"/>
    <property type="molecule type" value="Genomic_DNA"/>
</dbReference>
<reference evidence="3" key="1">
    <citation type="journal article" date="2021" name="PeerJ">
        <title>Extensive microbial diversity within the chicken gut microbiome revealed by metagenomics and culture.</title>
        <authorList>
            <person name="Gilroy R."/>
            <person name="Ravi A."/>
            <person name="Getino M."/>
            <person name="Pursley I."/>
            <person name="Horton D.L."/>
            <person name="Alikhan N.F."/>
            <person name="Baker D."/>
            <person name="Gharbi K."/>
            <person name="Hall N."/>
            <person name="Watson M."/>
            <person name="Adriaenssens E.M."/>
            <person name="Foster-Nyarko E."/>
            <person name="Jarju S."/>
            <person name="Secka A."/>
            <person name="Antonio M."/>
            <person name="Oren A."/>
            <person name="Chaudhuri R.R."/>
            <person name="La Ragione R."/>
            <person name="Hildebrand F."/>
            <person name="Pallen M.J."/>
        </authorList>
    </citation>
    <scope>NUCLEOTIDE SEQUENCE</scope>
    <source>
        <strain evidence="3">ChiSxjej3B15-24422</strain>
    </source>
</reference>
<reference evidence="3" key="2">
    <citation type="submission" date="2021-04" db="EMBL/GenBank/DDBJ databases">
        <authorList>
            <person name="Gilroy R."/>
        </authorList>
    </citation>
    <scope>NUCLEOTIDE SEQUENCE</scope>
    <source>
        <strain evidence="3">ChiSxjej3B15-24422</strain>
    </source>
</reference>
<feature type="compositionally biased region" description="Polar residues" evidence="1">
    <location>
        <begin position="135"/>
        <end position="152"/>
    </location>
</feature>
<gene>
    <name evidence="3" type="ORF">H9831_05785</name>
</gene>
<dbReference type="InterPro" id="IPR021338">
    <property type="entry name" value="DUF2953"/>
</dbReference>
<name>A0A9D1YP67_9FIRM</name>
<feature type="transmembrane region" description="Helical" evidence="2">
    <location>
        <begin position="6"/>
        <end position="32"/>
    </location>
</feature>
<keyword evidence="2" id="KW-1133">Transmembrane helix</keyword>
<protein>
    <submittedName>
        <fullName evidence="3">DUF2953 domain-containing protein</fullName>
    </submittedName>
</protein>
<evidence type="ECO:0000313" key="3">
    <source>
        <dbReference type="EMBL" id="HIY60177.1"/>
    </source>
</evidence>
<dbReference type="AlphaFoldDB" id="A0A9D1YP67"/>
<feature type="region of interest" description="Disordered" evidence="1">
    <location>
        <begin position="90"/>
        <end position="167"/>
    </location>
</feature>
<comment type="caution">
    <text evidence="3">The sequence shown here is derived from an EMBL/GenBank/DDBJ whole genome shotgun (WGS) entry which is preliminary data.</text>
</comment>
<keyword evidence="2" id="KW-0812">Transmembrane</keyword>
<dbReference type="Pfam" id="PF11167">
    <property type="entry name" value="DUF2953"/>
    <property type="match status" value="1"/>
</dbReference>